<feature type="transmembrane region" description="Helical" evidence="1">
    <location>
        <begin position="201"/>
        <end position="225"/>
    </location>
</feature>
<feature type="transmembrane region" description="Helical" evidence="1">
    <location>
        <begin position="62"/>
        <end position="84"/>
    </location>
</feature>
<evidence type="ECO:0000256" key="1">
    <source>
        <dbReference type="SAM" id="Phobius"/>
    </source>
</evidence>
<gene>
    <name evidence="3" type="ORF">D9758_001768</name>
</gene>
<name>A0A8H5LX97_9AGAR</name>
<evidence type="ECO:0000313" key="3">
    <source>
        <dbReference type="EMBL" id="KAF5372908.1"/>
    </source>
</evidence>
<evidence type="ECO:0000313" key="4">
    <source>
        <dbReference type="Proteomes" id="UP000559256"/>
    </source>
</evidence>
<dbReference type="Pfam" id="PF20152">
    <property type="entry name" value="DUF6534"/>
    <property type="match status" value="1"/>
</dbReference>
<dbReference type="PANTHER" id="PTHR40465:SF1">
    <property type="entry name" value="DUF6534 DOMAIN-CONTAINING PROTEIN"/>
    <property type="match status" value="1"/>
</dbReference>
<accession>A0A8H5LX97</accession>
<dbReference type="OrthoDB" id="3270417at2759"/>
<dbReference type="AlphaFoldDB" id="A0A8H5LX97"/>
<evidence type="ECO:0000259" key="2">
    <source>
        <dbReference type="Pfam" id="PF20152"/>
    </source>
</evidence>
<organism evidence="3 4">
    <name type="scientific">Tetrapyrgos nigripes</name>
    <dbReference type="NCBI Taxonomy" id="182062"/>
    <lineage>
        <taxon>Eukaryota</taxon>
        <taxon>Fungi</taxon>
        <taxon>Dikarya</taxon>
        <taxon>Basidiomycota</taxon>
        <taxon>Agaricomycotina</taxon>
        <taxon>Agaricomycetes</taxon>
        <taxon>Agaricomycetidae</taxon>
        <taxon>Agaricales</taxon>
        <taxon>Marasmiineae</taxon>
        <taxon>Marasmiaceae</taxon>
        <taxon>Tetrapyrgos</taxon>
    </lineage>
</organism>
<feature type="transmembrane region" description="Helical" evidence="1">
    <location>
        <begin position="104"/>
        <end position="126"/>
    </location>
</feature>
<reference evidence="3 4" key="1">
    <citation type="journal article" date="2020" name="ISME J.">
        <title>Uncovering the hidden diversity of litter-decomposition mechanisms in mushroom-forming fungi.</title>
        <authorList>
            <person name="Floudas D."/>
            <person name="Bentzer J."/>
            <person name="Ahren D."/>
            <person name="Johansson T."/>
            <person name="Persson P."/>
            <person name="Tunlid A."/>
        </authorList>
    </citation>
    <scope>NUCLEOTIDE SEQUENCE [LARGE SCALE GENOMIC DNA]</scope>
    <source>
        <strain evidence="3 4">CBS 291.85</strain>
    </source>
</reference>
<feature type="transmembrane region" description="Helical" evidence="1">
    <location>
        <begin position="21"/>
        <end position="41"/>
    </location>
</feature>
<dbReference type="InterPro" id="IPR045339">
    <property type="entry name" value="DUF6534"/>
</dbReference>
<dbReference type="Proteomes" id="UP000559256">
    <property type="component" value="Unassembled WGS sequence"/>
</dbReference>
<dbReference type="EMBL" id="JAACJM010000004">
    <property type="protein sequence ID" value="KAF5372908.1"/>
    <property type="molecule type" value="Genomic_DNA"/>
</dbReference>
<protein>
    <recommendedName>
        <fullName evidence="2">DUF6534 domain-containing protein</fullName>
    </recommendedName>
</protein>
<feature type="transmembrane region" description="Helical" evidence="1">
    <location>
        <begin position="245"/>
        <end position="265"/>
    </location>
</feature>
<sequence length="373" mass="41458">MASPEAEAAILAALLKPLKEALGFILVGFILATTLYGISVLQTYQYFRDYADGKGLKLTVAALFFTDTLSTALVSHAVYTYVVLNLGDLLADSKQIWSFILENGILSVTTIIAQGYAALFMIDWLYQHDMLRYYMRQIYIFSENRFLAGIIGFLALATFALGIKETVYESVFLYSLHLILLKKTIKSFQHPTGDAVSQNEVLIVGGIIQGLAALNDIIITCSLVYYLREKQSGMRSTIQMVDKIILWSISRGTITALCQILFMVLNVSARTHVYWQPFHQMVGKLYVNSVLSSLNMRKQLRQDRTVISTGVSDAVFGTNSSTAPGHSATAFTRNEGALHNVNLNNPIEITKSTFKSPDNSIEMQSLGNYHTQV</sequence>
<proteinExistence type="predicted"/>
<keyword evidence="4" id="KW-1185">Reference proteome</keyword>
<keyword evidence="1" id="KW-0472">Membrane</keyword>
<keyword evidence="1" id="KW-0812">Transmembrane</keyword>
<keyword evidence="1" id="KW-1133">Transmembrane helix</keyword>
<feature type="domain" description="DUF6534" evidence="2">
    <location>
        <begin position="213"/>
        <end position="298"/>
    </location>
</feature>
<comment type="caution">
    <text evidence="3">The sequence shown here is derived from an EMBL/GenBank/DDBJ whole genome shotgun (WGS) entry which is preliminary data.</text>
</comment>
<dbReference type="PANTHER" id="PTHR40465">
    <property type="entry name" value="CHROMOSOME 1, WHOLE GENOME SHOTGUN SEQUENCE"/>
    <property type="match status" value="1"/>
</dbReference>
<feature type="transmembrane region" description="Helical" evidence="1">
    <location>
        <begin position="146"/>
        <end position="163"/>
    </location>
</feature>